<evidence type="ECO:0000313" key="1">
    <source>
        <dbReference type="EMBL" id="MDO7789003.1"/>
    </source>
</evidence>
<gene>
    <name evidence="1" type="ORF">P6N53_17475</name>
</gene>
<name>A0AAW7ZI90_9FIRM</name>
<dbReference type="EMBL" id="JARPTC010000030">
    <property type="protein sequence ID" value="MDO7789003.1"/>
    <property type="molecule type" value="Genomic_DNA"/>
</dbReference>
<sequence length="219" mass="25955">MAACPYLTGNTCELTNTPFEDEALIQKICSTSDYAETCPHLTRKVYAAKTYTFISPSKSCPYCVGHHCEIRNVNIYQDNKKYYNDVCCTSKYSNRCSYYEYRVKPIKPNKYFHASCCCPYLKEDVCEVRRINMRHKNKLFYDNACSKADYIKRCPHFMERTCKIKIKKDTFTFKNCPVHEKDRCKKRDFCVKDKCKDFYHDTCSSTKYGRCCPHYMETR</sequence>
<keyword evidence="2" id="KW-1185">Reference proteome</keyword>
<reference evidence="1" key="1">
    <citation type="journal article" date="2023" name="J. Hazard. Mater.">
        <title>Anaerobic biodegradation of pyrene and benzo[a]pyrene by a new sulfate-reducing Desulforamulus aquiferis strain DSA.</title>
        <authorList>
            <person name="Zhang Z."/>
            <person name="Sun J."/>
            <person name="Gong X."/>
            <person name="Wang C."/>
            <person name="Wang H."/>
        </authorList>
    </citation>
    <scope>NUCLEOTIDE SEQUENCE</scope>
    <source>
        <strain evidence="1">DSA</strain>
    </source>
</reference>
<organism evidence="1 2">
    <name type="scientific">Desulforamulus aquiferis</name>
    <dbReference type="NCBI Taxonomy" id="1397668"/>
    <lineage>
        <taxon>Bacteria</taxon>
        <taxon>Bacillati</taxon>
        <taxon>Bacillota</taxon>
        <taxon>Clostridia</taxon>
        <taxon>Eubacteriales</taxon>
        <taxon>Peptococcaceae</taxon>
        <taxon>Desulforamulus</taxon>
    </lineage>
</organism>
<comment type="caution">
    <text evidence="1">The sequence shown here is derived from an EMBL/GenBank/DDBJ whole genome shotgun (WGS) entry which is preliminary data.</text>
</comment>
<evidence type="ECO:0000313" key="2">
    <source>
        <dbReference type="Proteomes" id="UP001172911"/>
    </source>
</evidence>
<proteinExistence type="predicted"/>
<dbReference type="Proteomes" id="UP001172911">
    <property type="component" value="Unassembled WGS sequence"/>
</dbReference>
<reference evidence="1" key="2">
    <citation type="submission" date="2023-03" db="EMBL/GenBank/DDBJ databases">
        <authorList>
            <person name="Zhang Z."/>
        </authorList>
    </citation>
    <scope>NUCLEOTIDE SEQUENCE</scope>
    <source>
        <strain evidence="1">DSA</strain>
    </source>
</reference>
<dbReference type="AlphaFoldDB" id="A0AAW7ZI90"/>
<protein>
    <submittedName>
        <fullName evidence="1">Uncharacterized protein</fullName>
    </submittedName>
</protein>
<accession>A0AAW7ZI90</accession>
<dbReference type="RefSeq" id="WP_304545444.1">
    <property type="nucleotide sequence ID" value="NZ_JARPTC010000030.1"/>
</dbReference>